<dbReference type="SMART" id="SM00278">
    <property type="entry name" value="HhH1"/>
    <property type="match status" value="4"/>
</dbReference>
<proteinExistence type="inferred from homology"/>
<evidence type="ECO:0000256" key="9">
    <source>
        <dbReference type="ARBA" id="ARBA00023204"/>
    </source>
</evidence>
<feature type="binding site" evidence="11">
    <location>
        <begin position="39"/>
        <end position="43"/>
    </location>
    <ligand>
        <name>NAD(+)</name>
        <dbReference type="ChEBI" id="CHEBI:57540"/>
    </ligand>
</feature>
<dbReference type="Pfam" id="PF03120">
    <property type="entry name" value="OB_DNA_ligase"/>
    <property type="match status" value="1"/>
</dbReference>
<dbReference type="SUPFAM" id="SSF50249">
    <property type="entry name" value="Nucleic acid-binding proteins"/>
    <property type="match status" value="1"/>
</dbReference>
<dbReference type="SUPFAM" id="SSF47781">
    <property type="entry name" value="RuvA domain 2-like"/>
    <property type="match status" value="1"/>
</dbReference>
<dbReference type="InterPro" id="IPR010994">
    <property type="entry name" value="RuvA_2-like"/>
</dbReference>
<feature type="binding site" evidence="11">
    <location>
        <position position="392"/>
    </location>
    <ligand>
        <name>Zn(2+)</name>
        <dbReference type="ChEBI" id="CHEBI:29105"/>
    </ligand>
</feature>
<keyword evidence="8 11" id="KW-0520">NAD</keyword>
<dbReference type="Pfam" id="PF01653">
    <property type="entry name" value="DNA_ligase_aden"/>
    <property type="match status" value="1"/>
</dbReference>
<keyword evidence="5 11" id="KW-0227">DNA damage</keyword>
<evidence type="ECO:0000256" key="6">
    <source>
        <dbReference type="ARBA" id="ARBA00022833"/>
    </source>
</evidence>
<dbReference type="InterPro" id="IPR004150">
    <property type="entry name" value="NAD_DNA_ligase_OB"/>
</dbReference>
<evidence type="ECO:0000256" key="7">
    <source>
        <dbReference type="ARBA" id="ARBA00022842"/>
    </source>
</evidence>
<dbReference type="InterPro" id="IPR003583">
    <property type="entry name" value="Hlx-hairpin-Hlx_DNA-bd_motif"/>
</dbReference>
<evidence type="ECO:0000256" key="4">
    <source>
        <dbReference type="ARBA" id="ARBA00022723"/>
    </source>
</evidence>
<comment type="function">
    <text evidence="1 11">DNA ligase that catalyzes the formation of phosphodiester linkages between 5'-phosphoryl and 3'-hydroxyl groups in double-stranded DNA using NAD as a coenzyme and as the energy source for the reaction. It is essential for DNA replication and repair of damaged DNA.</text>
</comment>
<dbReference type="InterPro" id="IPR001357">
    <property type="entry name" value="BRCT_dom"/>
</dbReference>
<dbReference type="InterPro" id="IPR036420">
    <property type="entry name" value="BRCT_dom_sf"/>
</dbReference>
<comment type="cofactor">
    <cofactor evidence="11">
        <name>Mg(2+)</name>
        <dbReference type="ChEBI" id="CHEBI:18420"/>
    </cofactor>
    <cofactor evidence="11">
        <name>Mn(2+)</name>
        <dbReference type="ChEBI" id="CHEBI:29035"/>
    </cofactor>
</comment>
<dbReference type="NCBIfam" id="NF005932">
    <property type="entry name" value="PRK07956.1"/>
    <property type="match status" value="1"/>
</dbReference>
<dbReference type="InterPro" id="IPR013840">
    <property type="entry name" value="DNAligase_N"/>
</dbReference>
<dbReference type="GO" id="GO:0003911">
    <property type="term" value="F:DNA ligase (NAD+) activity"/>
    <property type="evidence" value="ECO:0007669"/>
    <property type="project" value="UniProtKB-UniRule"/>
</dbReference>
<name>A0A4Y6Q244_PERCE</name>
<evidence type="ECO:0000313" key="13">
    <source>
        <dbReference type="EMBL" id="QDG54671.1"/>
    </source>
</evidence>
<dbReference type="HAMAP" id="MF_01588">
    <property type="entry name" value="DNA_ligase_A"/>
    <property type="match status" value="1"/>
</dbReference>
<comment type="similarity">
    <text evidence="11">Belongs to the NAD-dependent DNA ligase family. LigA subfamily.</text>
</comment>
<evidence type="ECO:0000256" key="10">
    <source>
        <dbReference type="ARBA" id="ARBA00034005"/>
    </source>
</evidence>
<evidence type="ECO:0000256" key="1">
    <source>
        <dbReference type="ARBA" id="ARBA00004067"/>
    </source>
</evidence>
<feature type="active site" description="N6-AMP-lysine intermediate" evidence="11">
    <location>
        <position position="115"/>
    </location>
</feature>
<evidence type="ECO:0000256" key="8">
    <source>
        <dbReference type="ARBA" id="ARBA00023027"/>
    </source>
</evidence>
<dbReference type="SUPFAM" id="SSF52113">
    <property type="entry name" value="BRCT domain"/>
    <property type="match status" value="1"/>
</dbReference>
<dbReference type="SMART" id="SM00532">
    <property type="entry name" value="LIGANc"/>
    <property type="match status" value="1"/>
</dbReference>
<comment type="caution">
    <text evidence="11">Lacks conserved residue(s) required for the propagation of feature annotation.</text>
</comment>
<evidence type="ECO:0000259" key="12">
    <source>
        <dbReference type="PROSITE" id="PS50172"/>
    </source>
</evidence>
<dbReference type="GO" id="GO:0006260">
    <property type="term" value="P:DNA replication"/>
    <property type="evidence" value="ECO:0007669"/>
    <property type="project" value="UniProtKB-KW"/>
</dbReference>
<evidence type="ECO:0000256" key="3">
    <source>
        <dbReference type="ARBA" id="ARBA00022705"/>
    </source>
</evidence>
<dbReference type="InterPro" id="IPR013839">
    <property type="entry name" value="DNAligase_adenylation"/>
</dbReference>
<keyword evidence="4 11" id="KW-0479">Metal-binding</keyword>
<dbReference type="OrthoDB" id="9759736at2"/>
<dbReference type="Gene3D" id="1.10.150.20">
    <property type="entry name" value="5' to 3' exonuclease, C-terminal subdomain"/>
    <property type="match status" value="2"/>
</dbReference>
<feature type="domain" description="BRCT" evidence="12">
    <location>
        <begin position="571"/>
        <end position="665"/>
    </location>
</feature>
<accession>A0A4Y6Q244</accession>
<dbReference type="PIRSF" id="PIRSF001604">
    <property type="entry name" value="LigA"/>
    <property type="match status" value="1"/>
</dbReference>
<keyword evidence="2 11" id="KW-0436">Ligase</keyword>
<feature type="binding site" evidence="11">
    <location>
        <position position="137"/>
    </location>
    <ligand>
        <name>NAD(+)</name>
        <dbReference type="ChEBI" id="CHEBI:57540"/>
    </ligand>
</feature>
<keyword evidence="7 11" id="KW-0460">Magnesium</keyword>
<dbReference type="Gene3D" id="2.40.50.140">
    <property type="entry name" value="Nucleic acid-binding proteins"/>
    <property type="match status" value="1"/>
</dbReference>
<dbReference type="GO" id="GO:0003677">
    <property type="term" value="F:DNA binding"/>
    <property type="evidence" value="ECO:0007669"/>
    <property type="project" value="InterPro"/>
</dbReference>
<dbReference type="PROSITE" id="PS50172">
    <property type="entry name" value="BRCT"/>
    <property type="match status" value="1"/>
</dbReference>
<organism evidence="13 14">
    <name type="scientific">Persicimonas caeni</name>
    <dbReference type="NCBI Taxonomy" id="2292766"/>
    <lineage>
        <taxon>Bacteria</taxon>
        <taxon>Deltaproteobacteria</taxon>
        <taxon>Bradymonadales</taxon>
        <taxon>Bradymonadaceae</taxon>
        <taxon>Persicimonas</taxon>
    </lineage>
</organism>
<dbReference type="EMBL" id="CP041186">
    <property type="protein sequence ID" value="QDG54671.1"/>
    <property type="molecule type" value="Genomic_DNA"/>
</dbReference>
<gene>
    <name evidence="11 13" type="primary">ligA</name>
    <name evidence="13" type="ORF">FIV42_29190</name>
</gene>
<dbReference type="Pfam" id="PF14520">
    <property type="entry name" value="HHH_5"/>
    <property type="match status" value="1"/>
</dbReference>
<dbReference type="InterPro" id="IPR001679">
    <property type="entry name" value="DNA_ligase"/>
</dbReference>
<dbReference type="SUPFAM" id="SSF56091">
    <property type="entry name" value="DNA ligase/mRNA capping enzyme, catalytic domain"/>
    <property type="match status" value="1"/>
</dbReference>
<protein>
    <recommendedName>
        <fullName evidence="11">DNA ligase</fullName>
        <ecNumber evidence="11">6.5.1.2</ecNumber>
    </recommendedName>
    <alternativeName>
        <fullName evidence="11">Polydeoxyribonucleotide synthase [NAD(+)]</fullName>
    </alternativeName>
</protein>
<reference evidence="13 14" key="1">
    <citation type="submission" date="2019-06" db="EMBL/GenBank/DDBJ databases">
        <title>Persicimonas caeni gen. nov., sp. nov., a predatory bacterium isolated from solar saltern.</title>
        <authorList>
            <person name="Wang S."/>
        </authorList>
    </citation>
    <scope>NUCLEOTIDE SEQUENCE [LARGE SCALE GENOMIC DNA]</scope>
    <source>
        <strain evidence="13 14">YN101</strain>
    </source>
</reference>
<dbReference type="Gene3D" id="1.10.287.610">
    <property type="entry name" value="Helix hairpin bin"/>
    <property type="match status" value="1"/>
</dbReference>
<dbReference type="Pfam" id="PF00533">
    <property type="entry name" value="BRCT"/>
    <property type="match status" value="1"/>
</dbReference>
<feature type="binding site" evidence="11">
    <location>
        <position position="414"/>
    </location>
    <ligand>
        <name>Zn(2+)</name>
        <dbReference type="ChEBI" id="CHEBI:29105"/>
    </ligand>
</feature>
<dbReference type="Gene3D" id="3.40.50.10190">
    <property type="entry name" value="BRCT domain"/>
    <property type="match status" value="1"/>
</dbReference>
<dbReference type="GO" id="GO:0006281">
    <property type="term" value="P:DNA repair"/>
    <property type="evidence" value="ECO:0007669"/>
    <property type="project" value="UniProtKB-KW"/>
</dbReference>
<evidence type="ECO:0000256" key="5">
    <source>
        <dbReference type="ARBA" id="ARBA00022763"/>
    </source>
</evidence>
<evidence type="ECO:0000256" key="11">
    <source>
        <dbReference type="HAMAP-Rule" id="MF_01588"/>
    </source>
</evidence>
<feature type="binding site" evidence="11">
    <location>
        <position position="298"/>
    </location>
    <ligand>
        <name>NAD(+)</name>
        <dbReference type="ChEBI" id="CHEBI:57540"/>
    </ligand>
</feature>
<evidence type="ECO:0000313" key="14">
    <source>
        <dbReference type="Proteomes" id="UP000315995"/>
    </source>
</evidence>
<feature type="binding site" evidence="11">
    <location>
        <begin position="89"/>
        <end position="90"/>
    </location>
    <ligand>
        <name>NAD(+)</name>
        <dbReference type="ChEBI" id="CHEBI:57540"/>
    </ligand>
</feature>
<dbReference type="AlphaFoldDB" id="A0A4Y6Q244"/>
<keyword evidence="9 11" id="KW-0234">DNA repair</keyword>
<dbReference type="Gene3D" id="3.30.470.30">
    <property type="entry name" value="DNA ligase/mRNA capping enzyme"/>
    <property type="match status" value="1"/>
</dbReference>
<feature type="binding site" evidence="11">
    <location>
        <position position="170"/>
    </location>
    <ligand>
        <name>NAD(+)</name>
        <dbReference type="ChEBI" id="CHEBI:57540"/>
    </ligand>
</feature>
<dbReference type="Pfam" id="PF12826">
    <property type="entry name" value="HHH_2"/>
    <property type="match status" value="1"/>
</dbReference>
<dbReference type="InterPro" id="IPR012340">
    <property type="entry name" value="NA-bd_OB-fold"/>
</dbReference>
<dbReference type="RefSeq" id="WP_141201115.1">
    <property type="nucleotide sequence ID" value="NZ_CP041186.1"/>
</dbReference>
<dbReference type="GO" id="GO:0046872">
    <property type="term" value="F:metal ion binding"/>
    <property type="evidence" value="ECO:0007669"/>
    <property type="project" value="UniProtKB-KW"/>
</dbReference>
<dbReference type="InterPro" id="IPR041663">
    <property type="entry name" value="DisA/LigA_HHH"/>
</dbReference>
<keyword evidence="6 11" id="KW-0862">Zinc</keyword>
<comment type="catalytic activity">
    <reaction evidence="10 11">
        <text>NAD(+) + (deoxyribonucleotide)n-3'-hydroxyl + 5'-phospho-(deoxyribonucleotide)m = (deoxyribonucleotide)n+m + AMP + beta-nicotinamide D-nucleotide.</text>
        <dbReference type="EC" id="6.5.1.2"/>
    </reaction>
</comment>
<dbReference type="EC" id="6.5.1.2" evidence="11"/>
<dbReference type="CDD" id="cd17748">
    <property type="entry name" value="BRCT_DNA_ligase_like"/>
    <property type="match status" value="1"/>
</dbReference>
<keyword evidence="14" id="KW-1185">Reference proteome</keyword>
<keyword evidence="11" id="KW-0464">Manganese</keyword>
<evidence type="ECO:0000256" key="2">
    <source>
        <dbReference type="ARBA" id="ARBA00022598"/>
    </source>
</evidence>
<feature type="binding site" evidence="11">
    <location>
        <position position="395"/>
    </location>
    <ligand>
        <name>Zn(2+)</name>
        <dbReference type="ChEBI" id="CHEBI:29105"/>
    </ligand>
</feature>
<sequence>MTESAVANDWASMTVAELEDAVKRHNRLYWVDNDPQISDPEFDRLVEALRTKKPDSPVLAAIGPVGAGVDLSEHLQGEQQVPHDPPMLSLDKCYDEETLLKWFEKFEGTAVASPKIDGVAVSLRYDADGRLFVAATRGTGRVGELITGNVMRIENVPRTIDTHDIEVRGEAYMPLSVFEERFKEEYSSPRNLTAGALKLKNPQETAGYGVRFFAYDVLGVAFDTEADKMTWLEELGFDTVDWREVDKPKLQHTFDEIDASRRARDYEMDGVVYRANSCEEQRRMGHTAHHPRYSIAYKFQGDSGESVLREVHWNVSRTGAINPVGIVDPVELSGAVVTRVSLHNLAIMEAVAGEEGLTLNSRVLMMRRGGVIPHMEKVLERGDELVEIPSECPGCGADTYRDNDVLCADHSADCRNARLRQLEHFASAMEIKGIGPKLLEQLHDAELVTDPSDFFTLSLEELTSLERVGEKLARKLLDRIKERRTVRVDVFLRALGIDELGRHVAELLAEEFGSLDEILNVDAEALVEIPTIGEIIAEKVTEGFEKHAAVIASLRDHLDIVFPEPAPDPAEIDSPVAGKSFLFTGALESMSRKDAQGRVRELGGDTPSSVTKTLDFLVMGDADIERFEGGWRSSKLKKAEKYNNDGSSIAIIGESAFLELLDSDE</sequence>
<keyword evidence="3 11" id="KW-0235">DNA replication</keyword>
<dbReference type="Proteomes" id="UP000315995">
    <property type="component" value="Chromosome"/>
</dbReference>
<dbReference type="NCBIfam" id="TIGR00575">
    <property type="entry name" value="dnlj"/>
    <property type="match status" value="1"/>
</dbReference>
<accession>A0A5B8YD35</accession>